<proteinExistence type="predicted"/>
<dbReference type="EMBL" id="JAKOGI010000058">
    <property type="protein sequence ID" value="KAJ8446268.1"/>
    <property type="molecule type" value="Genomic_DNA"/>
</dbReference>
<accession>A0A9Q1KNZ4</accession>
<evidence type="ECO:0000313" key="1">
    <source>
        <dbReference type="EMBL" id="KAJ8446268.1"/>
    </source>
</evidence>
<keyword evidence="2" id="KW-1185">Reference proteome</keyword>
<reference evidence="1" key="1">
    <citation type="submission" date="2022-04" db="EMBL/GenBank/DDBJ databases">
        <title>Carnegiea gigantea Genome sequencing and assembly v2.</title>
        <authorList>
            <person name="Copetti D."/>
            <person name="Sanderson M.J."/>
            <person name="Burquez A."/>
            <person name="Wojciechowski M.F."/>
        </authorList>
    </citation>
    <scope>NUCLEOTIDE SEQUENCE</scope>
    <source>
        <strain evidence="1">SGP5-SGP5p</strain>
        <tissue evidence="1">Aerial part</tissue>
    </source>
</reference>
<dbReference type="AlphaFoldDB" id="A0A9Q1KNZ4"/>
<protein>
    <submittedName>
        <fullName evidence="1">Uncharacterized protein</fullName>
    </submittedName>
</protein>
<dbReference type="Proteomes" id="UP001153076">
    <property type="component" value="Unassembled WGS sequence"/>
</dbReference>
<comment type="caution">
    <text evidence="1">The sequence shown here is derived from an EMBL/GenBank/DDBJ whole genome shotgun (WGS) entry which is preliminary data.</text>
</comment>
<gene>
    <name evidence="1" type="ORF">Cgig2_016039</name>
</gene>
<name>A0A9Q1KNZ4_9CARY</name>
<organism evidence="1 2">
    <name type="scientific">Carnegiea gigantea</name>
    <dbReference type="NCBI Taxonomy" id="171969"/>
    <lineage>
        <taxon>Eukaryota</taxon>
        <taxon>Viridiplantae</taxon>
        <taxon>Streptophyta</taxon>
        <taxon>Embryophyta</taxon>
        <taxon>Tracheophyta</taxon>
        <taxon>Spermatophyta</taxon>
        <taxon>Magnoliopsida</taxon>
        <taxon>eudicotyledons</taxon>
        <taxon>Gunneridae</taxon>
        <taxon>Pentapetalae</taxon>
        <taxon>Caryophyllales</taxon>
        <taxon>Cactineae</taxon>
        <taxon>Cactaceae</taxon>
        <taxon>Cactoideae</taxon>
        <taxon>Echinocereeae</taxon>
        <taxon>Carnegiea</taxon>
    </lineage>
</organism>
<evidence type="ECO:0000313" key="2">
    <source>
        <dbReference type="Proteomes" id="UP001153076"/>
    </source>
</evidence>
<sequence>MNHPRRRSSTGGGFFLAVSRPSPIAQAPWRYPWCLYWSSWLQFFATLPQYLVPSRLKLVSGGSCLPGTLTLQPRGTKESNPPRKKTVGKWIPKVKNDLIQVASAPYKQAFLSSPNGNNLEVQKSANEAVEEDVHDGFSDNSKTITQPLNNAYNRPIYIGKFTSQVTNCNSSMEDGEEIDSTLRPFDGPLELEF</sequence>